<name>X1VVX0_9ZZZZ</name>
<comment type="caution">
    <text evidence="1">The sequence shown here is derived from an EMBL/GenBank/DDBJ whole genome shotgun (WGS) entry which is preliminary data.</text>
</comment>
<proteinExistence type="predicted"/>
<gene>
    <name evidence="1" type="ORF">S12H4_46223</name>
</gene>
<sequence>MKVSKVVYLAEGPAKLSADYIRLKMTLVRAGVDQDWTEFDGDSKTMNMREWIVAHGERAGAGIEADTLRVEAFDLEIDSHILEVDGKRILLPLTGALKTATYTFPL</sequence>
<evidence type="ECO:0000313" key="1">
    <source>
        <dbReference type="EMBL" id="GAJ14960.1"/>
    </source>
</evidence>
<protein>
    <submittedName>
        <fullName evidence="1">Uncharacterized protein</fullName>
    </submittedName>
</protein>
<accession>X1VVX0</accession>
<organism evidence="1">
    <name type="scientific">marine sediment metagenome</name>
    <dbReference type="NCBI Taxonomy" id="412755"/>
    <lineage>
        <taxon>unclassified sequences</taxon>
        <taxon>metagenomes</taxon>
        <taxon>ecological metagenomes</taxon>
    </lineage>
</organism>
<dbReference type="AlphaFoldDB" id="X1VVX0"/>
<reference evidence="1" key="1">
    <citation type="journal article" date="2014" name="Front. Microbiol.">
        <title>High frequency of phylogenetically diverse reductive dehalogenase-homologous genes in deep subseafloor sedimentary metagenomes.</title>
        <authorList>
            <person name="Kawai M."/>
            <person name="Futagami T."/>
            <person name="Toyoda A."/>
            <person name="Takaki Y."/>
            <person name="Nishi S."/>
            <person name="Hori S."/>
            <person name="Arai W."/>
            <person name="Tsubouchi T."/>
            <person name="Morono Y."/>
            <person name="Uchiyama I."/>
            <person name="Ito T."/>
            <person name="Fujiyama A."/>
            <person name="Inagaki F."/>
            <person name="Takami H."/>
        </authorList>
    </citation>
    <scope>NUCLEOTIDE SEQUENCE</scope>
    <source>
        <strain evidence="1">Expedition CK06-06</strain>
    </source>
</reference>
<dbReference type="EMBL" id="BARW01028659">
    <property type="protein sequence ID" value="GAJ14960.1"/>
    <property type="molecule type" value="Genomic_DNA"/>
</dbReference>